<dbReference type="STRING" id="47427.A0A2H3CKU4"/>
<keyword evidence="2" id="KW-1185">Reference proteome</keyword>
<gene>
    <name evidence="1" type="ORF">ARMGADRAFT_1089085</name>
</gene>
<accession>A0A2H3CKU4</accession>
<sequence>MAYPIGQADKVSLFGKDINDSIVASWIAADQAVPLSLLLSNPKEVNQRGIKRQATEVIVKRAKKHTNAAPLKLHPLFVHTPTTDAHDSHKSVIRPSNMKSCVAAAYAEEMTEPSEPALLKPKKCKGAAVKATDAKASLLEKKNLPRDFVDSIVCDEGVSRSATYAQKVKVEVKLGIHK</sequence>
<protein>
    <submittedName>
        <fullName evidence="1">Uncharacterized protein</fullName>
    </submittedName>
</protein>
<organism evidence="1 2">
    <name type="scientific">Armillaria gallica</name>
    <name type="common">Bulbous honey fungus</name>
    <name type="synonym">Armillaria bulbosa</name>
    <dbReference type="NCBI Taxonomy" id="47427"/>
    <lineage>
        <taxon>Eukaryota</taxon>
        <taxon>Fungi</taxon>
        <taxon>Dikarya</taxon>
        <taxon>Basidiomycota</taxon>
        <taxon>Agaricomycotina</taxon>
        <taxon>Agaricomycetes</taxon>
        <taxon>Agaricomycetidae</taxon>
        <taxon>Agaricales</taxon>
        <taxon>Marasmiineae</taxon>
        <taxon>Physalacriaceae</taxon>
        <taxon>Armillaria</taxon>
    </lineage>
</organism>
<dbReference type="EMBL" id="KZ293704">
    <property type="protein sequence ID" value="PBK83655.1"/>
    <property type="molecule type" value="Genomic_DNA"/>
</dbReference>
<evidence type="ECO:0000313" key="2">
    <source>
        <dbReference type="Proteomes" id="UP000217790"/>
    </source>
</evidence>
<dbReference type="Proteomes" id="UP000217790">
    <property type="component" value="Unassembled WGS sequence"/>
</dbReference>
<dbReference type="InParanoid" id="A0A2H3CKU4"/>
<proteinExistence type="predicted"/>
<dbReference type="AlphaFoldDB" id="A0A2H3CKU4"/>
<name>A0A2H3CKU4_ARMGA</name>
<evidence type="ECO:0000313" key="1">
    <source>
        <dbReference type="EMBL" id="PBK83655.1"/>
    </source>
</evidence>
<reference evidence="2" key="1">
    <citation type="journal article" date="2017" name="Nat. Ecol. Evol.">
        <title>Genome expansion and lineage-specific genetic innovations in the forest pathogenic fungi Armillaria.</title>
        <authorList>
            <person name="Sipos G."/>
            <person name="Prasanna A.N."/>
            <person name="Walter M.C."/>
            <person name="O'Connor E."/>
            <person name="Balint B."/>
            <person name="Krizsan K."/>
            <person name="Kiss B."/>
            <person name="Hess J."/>
            <person name="Varga T."/>
            <person name="Slot J."/>
            <person name="Riley R."/>
            <person name="Boka B."/>
            <person name="Rigling D."/>
            <person name="Barry K."/>
            <person name="Lee J."/>
            <person name="Mihaltcheva S."/>
            <person name="LaButti K."/>
            <person name="Lipzen A."/>
            <person name="Waldron R."/>
            <person name="Moloney N.M."/>
            <person name="Sperisen C."/>
            <person name="Kredics L."/>
            <person name="Vagvoelgyi C."/>
            <person name="Patrignani A."/>
            <person name="Fitzpatrick D."/>
            <person name="Nagy I."/>
            <person name="Doyle S."/>
            <person name="Anderson J.B."/>
            <person name="Grigoriev I.V."/>
            <person name="Gueldener U."/>
            <person name="Muensterkoetter M."/>
            <person name="Nagy L.G."/>
        </authorList>
    </citation>
    <scope>NUCLEOTIDE SEQUENCE [LARGE SCALE GENOMIC DNA]</scope>
    <source>
        <strain evidence="2">Ar21-2</strain>
    </source>
</reference>